<feature type="transmembrane region" description="Helical" evidence="1">
    <location>
        <begin position="32"/>
        <end position="52"/>
    </location>
</feature>
<dbReference type="RefSeq" id="WP_185043259.1">
    <property type="nucleotide sequence ID" value="NZ_BAABFG010000005.1"/>
</dbReference>
<comment type="caution">
    <text evidence="2">The sequence shown here is derived from an EMBL/GenBank/DDBJ whole genome shotgun (WGS) entry which is preliminary data.</text>
</comment>
<keyword evidence="1" id="KW-0812">Transmembrane</keyword>
<feature type="transmembrane region" description="Helical" evidence="1">
    <location>
        <begin position="58"/>
        <end position="76"/>
    </location>
</feature>
<dbReference type="AlphaFoldDB" id="A0A7W7H300"/>
<keyword evidence="1" id="KW-1133">Transmembrane helix</keyword>
<evidence type="ECO:0000256" key="1">
    <source>
        <dbReference type="SAM" id="Phobius"/>
    </source>
</evidence>
<evidence type="ECO:0000313" key="3">
    <source>
        <dbReference type="Proteomes" id="UP000546162"/>
    </source>
</evidence>
<accession>A0A7W7H300</accession>
<sequence length="159" mass="17037">MNGWVLGGIIVVAVAAVVLRRLIGEPVNPRDLWVPPVVLTGIGLWILVRTSGLRPADYAWLVAGCVLGTALGYWRGRAVVVFEKGGALWQRYDGRTFAVVIGSLLVMAGFGLVAARLGMRPEARPVQLGIGLSFLGEALAVTRRGRRAGRLTDRSPAPR</sequence>
<feature type="transmembrane region" description="Helical" evidence="1">
    <location>
        <begin position="97"/>
        <end position="119"/>
    </location>
</feature>
<organism evidence="2 3">
    <name type="scientific">Actinoplanes octamycinicus</name>
    <dbReference type="NCBI Taxonomy" id="135948"/>
    <lineage>
        <taxon>Bacteria</taxon>
        <taxon>Bacillati</taxon>
        <taxon>Actinomycetota</taxon>
        <taxon>Actinomycetes</taxon>
        <taxon>Micromonosporales</taxon>
        <taxon>Micromonosporaceae</taxon>
        <taxon>Actinoplanes</taxon>
    </lineage>
</organism>
<proteinExistence type="predicted"/>
<keyword evidence="3" id="KW-1185">Reference proteome</keyword>
<evidence type="ECO:0008006" key="4">
    <source>
        <dbReference type="Google" id="ProtNLM"/>
    </source>
</evidence>
<gene>
    <name evidence="2" type="ORF">BJY16_006421</name>
</gene>
<reference evidence="2 3" key="1">
    <citation type="submission" date="2020-08" db="EMBL/GenBank/DDBJ databases">
        <title>Sequencing the genomes of 1000 actinobacteria strains.</title>
        <authorList>
            <person name="Klenk H.-P."/>
        </authorList>
    </citation>
    <scope>NUCLEOTIDE SEQUENCE [LARGE SCALE GENOMIC DNA]</scope>
    <source>
        <strain evidence="2 3">DSM 45809</strain>
    </source>
</reference>
<name>A0A7W7H300_9ACTN</name>
<dbReference type="EMBL" id="JACHNB010000001">
    <property type="protein sequence ID" value="MBB4742962.1"/>
    <property type="molecule type" value="Genomic_DNA"/>
</dbReference>
<keyword evidence="1" id="KW-0472">Membrane</keyword>
<dbReference type="Proteomes" id="UP000546162">
    <property type="component" value="Unassembled WGS sequence"/>
</dbReference>
<feature type="transmembrane region" description="Helical" evidence="1">
    <location>
        <begin position="6"/>
        <end position="23"/>
    </location>
</feature>
<protein>
    <recommendedName>
        <fullName evidence="4">DUF1453 domain-containing protein</fullName>
    </recommendedName>
</protein>
<evidence type="ECO:0000313" key="2">
    <source>
        <dbReference type="EMBL" id="MBB4742962.1"/>
    </source>
</evidence>